<protein>
    <submittedName>
        <fullName evidence="2">Uncharacterized protein</fullName>
    </submittedName>
</protein>
<comment type="caution">
    <text evidence="2">The sequence shown here is derived from an EMBL/GenBank/DDBJ whole genome shotgun (WGS) entry which is preliminary data.</text>
</comment>
<feature type="region of interest" description="Disordered" evidence="1">
    <location>
        <begin position="100"/>
        <end position="125"/>
    </location>
</feature>
<dbReference type="EMBL" id="JAACNO010001758">
    <property type="protein sequence ID" value="KAF4137731.1"/>
    <property type="molecule type" value="Genomic_DNA"/>
</dbReference>
<proteinExistence type="predicted"/>
<dbReference type="AlphaFoldDB" id="A0A8S9UA29"/>
<organism evidence="2 3">
    <name type="scientific">Phytophthora infestans</name>
    <name type="common">Potato late blight agent</name>
    <name type="synonym">Botrytis infestans</name>
    <dbReference type="NCBI Taxonomy" id="4787"/>
    <lineage>
        <taxon>Eukaryota</taxon>
        <taxon>Sar</taxon>
        <taxon>Stramenopiles</taxon>
        <taxon>Oomycota</taxon>
        <taxon>Peronosporomycetes</taxon>
        <taxon>Peronosporales</taxon>
        <taxon>Peronosporaceae</taxon>
        <taxon>Phytophthora</taxon>
    </lineage>
</organism>
<gene>
    <name evidence="2" type="ORF">GN958_ATG13078</name>
</gene>
<sequence length="149" mass="17262">MTTTKRFKVHQKTKLVRKMLKRSTSRHLVPKNQTRLRVATVLPIAAYAWVLSMGHHEVLEEPQCSHTANYECLLAYSAQYLRNIRARDLQCPACSQPLPVSGEPTFRDEENDEGSEGNAFKDRNDKTLRKRFTTQIVFHHKIRVCNTPQ</sequence>
<reference evidence="2" key="1">
    <citation type="submission" date="2020-03" db="EMBL/GenBank/DDBJ databases">
        <title>Hybrid Assembly of Korean Phytophthora infestans isolates.</title>
        <authorList>
            <person name="Prokchorchik M."/>
            <person name="Lee Y."/>
            <person name="Seo J."/>
            <person name="Cho J.-H."/>
            <person name="Park Y.-E."/>
            <person name="Jang D.-C."/>
            <person name="Im J.-S."/>
            <person name="Choi J.-G."/>
            <person name="Park H.-J."/>
            <person name="Lee G.-B."/>
            <person name="Lee Y.-G."/>
            <person name="Hong S.-Y."/>
            <person name="Cho K."/>
            <person name="Sohn K.H."/>
        </authorList>
    </citation>
    <scope>NUCLEOTIDE SEQUENCE</scope>
    <source>
        <strain evidence="2">KR_2_A2</strain>
    </source>
</reference>
<evidence type="ECO:0000313" key="2">
    <source>
        <dbReference type="EMBL" id="KAF4137731.1"/>
    </source>
</evidence>
<evidence type="ECO:0000256" key="1">
    <source>
        <dbReference type="SAM" id="MobiDB-lite"/>
    </source>
</evidence>
<dbReference type="Proteomes" id="UP000704712">
    <property type="component" value="Unassembled WGS sequence"/>
</dbReference>
<evidence type="ECO:0000313" key="3">
    <source>
        <dbReference type="Proteomes" id="UP000704712"/>
    </source>
</evidence>
<accession>A0A8S9UA29</accession>
<name>A0A8S9UA29_PHYIN</name>